<proteinExistence type="predicted"/>
<protein>
    <submittedName>
        <fullName evidence="1">Uncharacterized protein</fullName>
    </submittedName>
</protein>
<organism evidence="1">
    <name type="scientific">Arundo donax</name>
    <name type="common">Giant reed</name>
    <name type="synonym">Donax arundinaceus</name>
    <dbReference type="NCBI Taxonomy" id="35708"/>
    <lineage>
        <taxon>Eukaryota</taxon>
        <taxon>Viridiplantae</taxon>
        <taxon>Streptophyta</taxon>
        <taxon>Embryophyta</taxon>
        <taxon>Tracheophyta</taxon>
        <taxon>Spermatophyta</taxon>
        <taxon>Magnoliopsida</taxon>
        <taxon>Liliopsida</taxon>
        <taxon>Poales</taxon>
        <taxon>Poaceae</taxon>
        <taxon>PACMAD clade</taxon>
        <taxon>Arundinoideae</taxon>
        <taxon>Arundineae</taxon>
        <taxon>Arundo</taxon>
    </lineage>
</organism>
<reference evidence="1" key="1">
    <citation type="submission" date="2014-09" db="EMBL/GenBank/DDBJ databases">
        <authorList>
            <person name="Magalhaes I.L.F."/>
            <person name="Oliveira U."/>
            <person name="Santos F.R."/>
            <person name="Vidigal T.H.D.A."/>
            <person name="Brescovit A.D."/>
            <person name="Santos A.J."/>
        </authorList>
    </citation>
    <scope>NUCLEOTIDE SEQUENCE</scope>
    <source>
        <tissue evidence="1">Shoot tissue taken approximately 20 cm above the soil surface</tissue>
    </source>
</reference>
<evidence type="ECO:0000313" key="1">
    <source>
        <dbReference type="EMBL" id="JAD90416.1"/>
    </source>
</evidence>
<dbReference type="EMBL" id="GBRH01207479">
    <property type="protein sequence ID" value="JAD90416.1"/>
    <property type="molecule type" value="Transcribed_RNA"/>
</dbReference>
<sequence>MLDSRKVGRVHCLAIMITSQKWHACQSLVLHTELILKIFCFPVIIMA</sequence>
<accession>A0A0A9QRF1</accession>
<dbReference type="AlphaFoldDB" id="A0A0A9QRF1"/>
<name>A0A0A9QRF1_ARUDO</name>
<reference evidence="1" key="2">
    <citation type="journal article" date="2015" name="Data Brief">
        <title>Shoot transcriptome of the giant reed, Arundo donax.</title>
        <authorList>
            <person name="Barrero R.A."/>
            <person name="Guerrero F.D."/>
            <person name="Moolhuijzen P."/>
            <person name="Goolsby J.A."/>
            <person name="Tidwell J."/>
            <person name="Bellgard S.E."/>
            <person name="Bellgard M.I."/>
        </authorList>
    </citation>
    <scope>NUCLEOTIDE SEQUENCE</scope>
    <source>
        <tissue evidence="1">Shoot tissue taken approximately 20 cm above the soil surface</tissue>
    </source>
</reference>